<dbReference type="STRING" id="1232681.ADIS_3883"/>
<keyword evidence="7" id="KW-0808">Transferase</keyword>
<accession>R7ZNN1</accession>
<feature type="transmembrane region" description="Helical" evidence="6">
    <location>
        <begin position="27"/>
        <end position="46"/>
    </location>
</feature>
<keyword evidence="5 6" id="KW-0472">Membrane</keyword>
<organism evidence="7 8">
    <name type="scientific">Lunatimonas lonarensis</name>
    <dbReference type="NCBI Taxonomy" id="1232681"/>
    <lineage>
        <taxon>Bacteria</taxon>
        <taxon>Pseudomonadati</taxon>
        <taxon>Bacteroidota</taxon>
        <taxon>Cytophagia</taxon>
        <taxon>Cytophagales</taxon>
        <taxon>Cyclobacteriaceae</taxon>
    </lineage>
</organism>
<proteinExistence type="predicted"/>
<dbReference type="InterPro" id="IPR044878">
    <property type="entry name" value="UbiA_sf"/>
</dbReference>
<dbReference type="PANTHER" id="PTHR42723:SF1">
    <property type="entry name" value="CHLOROPHYLL SYNTHASE, CHLOROPLASTIC"/>
    <property type="match status" value="1"/>
</dbReference>
<dbReference type="Gene3D" id="1.10.357.140">
    <property type="entry name" value="UbiA prenyltransferase"/>
    <property type="match status" value="1"/>
</dbReference>
<evidence type="ECO:0000256" key="6">
    <source>
        <dbReference type="SAM" id="Phobius"/>
    </source>
</evidence>
<dbReference type="Proteomes" id="UP000013909">
    <property type="component" value="Unassembled WGS sequence"/>
</dbReference>
<dbReference type="AlphaFoldDB" id="R7ZNN1"/>
<reference evidence="7 8" key="1">
    <citation type="submission" date="2013-02" db="EMBL/GenBank/DDBJ databases">
        <title>A novel strain isolated from Lonar lake, Maharashtra, India.</title>
        <authorList>
            <person name="Singh A."/>
        </authorList>
    </citation>
    <scope>NUCLEOTIDE SEQUENCE [LARGE SCALE GENOMIC DNA]</scope>
    <source>
        <strain evidence="7 8">AK24</strain>
    </source>
</reference>
<evidence type="ECO:0000256" key="5">
    <source>
        <dbReference type="ARBA" id="ARBA00023136"/>
    </source>
</evidence>
<evidence type="ECO:0000313" key="8">
    <source>
        <dbReference type="Proteomes" id="UP000013909"/>
    </source>
</evidence>
<evidence type="ECO:0000256" key="3">
    <source>
        <dbReference type="ARBA" id="ARBA00022692"/>
    </source>
</evidence>
<dbReference type="PATRIC" id="fig|1288963.3.peg.3875"/>
<keyword evidence="3 6" id="KW-0812">Transmembrane</keyword>
<name>R7ZNN1_9BACT</name>
<feature type="transmembrane region" description="Helical" evidence="6">
    <location>
        <begin position="119"/>
        <end position="140"/>
    </location>
</feature>
<dbReference type="GO" id="GO:0016765">
    <property type="term" value="F:transferase activity, transferring alkyl or aryl (other than methyl) groups"/>
    <property type="evidence" value="ECO:0007669"/>
    <property type="project" value="InterPro"/>
</dbReference>
<dbReference type="Pfam" id="PF01040">
    <property type="entry name" value="UbiA"/>
    <property type="match status" value="1"/>
</dbReference>
<feature type="transmembrane region" description="Helical" evidence="6">
    <location>
        <begin position="146"/>
        <end position="164"/>
    </location>
</feature>
<evidence type="ECO:0000313" key="7">
    <source>
        <dbReference type="EMBL" id="EON75663.1"/>
    </source>
</evidence>
<dbReference type="GO" id="GO:0016020">
    <property type="term" value="C:membrane"/>
    <property type="evidence" value="ECO:0007669"/>
    <property type="project" value="UniProtKB-SubCell"/>
</dbReference>
<sequence length="265" mass="30296">MVAFVQLMTAQFLVGQTPMGLPVLQDVNLYLLVISTVILTASGYMINDYYDVKIDYVNRPHEVVVGRGMKRRMVMTLHTFMNFVGISIGAWVSPRVGVVTFLAAFLLWLYSNSLKRLPFIGNVTVAGLTALSVWIVGYYYQRAEPIIFAYAVFAFFINLMREIIKDIEDRNGDRKHGCRTLPIVLGFRQTKNVIFAIALIFVILLLFVTFRIGDSGLFLYFGFLGIFFAFFLFRIYHADRKVHFSRLSQYAKLLMLIGALSMVFI</sequence>
<evidence type="ECO:0000256" key="1">
    <source>
        <dbReference type="ARBA" id="ARBA00004141"/>
    </source>
</evidence>
<dbReference type="CDD" id="cd13961">
    <property type="entry name" value="PT_UbiA_DGGGPS"/>
    <property type="match status" value="1"/>
</dbReference>
<comment type="subcellular location">
    <subcellularLocation>
        <location evidence="1">Membrane</location>
        <topology evidence="1">Multi-pass membrane protein</topology>
    </subcellularLocation>
</comment>
<gene>
    <name evidence="7" type="ORF">ADIS_3883</name>
</gene>
<keyword evidence="2" id="KW-1003">Cell membrane</keyword>
<dbReference type="InterPro" id="IPR050475">
    <property type="entry name" value="Prenyltransferase_related"/>
</dbReference>
<evidence type="ECO:0000256" key="4">
    <source>
        <dbReference type="ARBA" id="ARBA00022989"/>
    </source>
</evidence>
<dbReference type="InterPro" id="IPR000537">
    <property type="entry name" value="UbiA_prenyltransferase"/>
</dbReference>
<keyword evidence="4 6" id="KW-1133">Transmembrane helix</keyword>
<comment type="caution">
    <text evidence="7">The sequence shown here is derived from an EMBL/GenBank/DDBJ whole genome shotgun (WGS) entry which is preliminary data.</text>
</comment>
<feature type="transmembrane region" description="Helical" evidence="6">
    <location>
        <begin position="218"/>
        <end position="235"/>
    </location>
</feature>
<feature type="transmembrane region" description="Helical" evidence="6">
    <location>
        <begin position="96"/>
        <end position="112"/>
    </location>
</feature>
<dbReference type="Gene3D" id="1.20.120.1780">
    <property type="entry name" value="UbiA prenyltransferase"/>
    <property type="match status" value="1"/>
</dbReference>
<keyword evidence="8" id="KW-1185">Reference proteome</keyword>
<feature type="transmembrane region" description="Helical" evidence="6">
    <location>
        <begin position="193"/>
        <end position="212"/>
    </location>
</feature>
<dbReference type="EMBL" id="AQHR01000101">
    <property type="protein sequence ID" value="EON75663.1"/>
    <property type="molecule type" value="Genomic_DNA"/>
</dbReference>
<evidence type="ECO:0000256" key="2">
    <source>
        <dbReference type="ARBA" id="ARBA00022475"/>
    </source>
</evidence>
<protein>
    <submittedName>
        <fullName evidence="7">Putative prenyltransferase</fullName>
    </submittedName>
</protein>
<dbReference type="PANTHER" id="PTHR42723">
    <property type="entry name" value="CHLOROPHYLL SYNTHASE"/>
    <property type="match status" value="1"/>
</dbReference>